<dbReference type="PROSITE" id="PS50885">
    <property type="entry name" value="HAMP"/>
    <property type="match status" value="1"/>
</dbReference>
<dbReference type="CDD" id="cd12912">
    <property type="entry name" value="PDC2_MCP_like"/>
    <property type="match status" value="1"/>
</dbReference>
<feature type="transmembrane region" description="Helical" evidence="4">
    <location>
        <begin position="301"/>
        <end position="324"/>
    </location>
</feature>
<dbReference type="SMART" id="SM00304">
    <property type="entry name" value="HAMP"/>
    <property type="match status" value="2"/>
</dbReference>
<dbReference type="Proteomes" id="UP000643810">
    <property type="component" value="Unassembled WGS sequence"/>
</dbReference>
<dbReference type="PROSITE" id="PS50111">
    <property type="entry name" value="CHEMOTAXIS_TRANSDUC_2"/>
    <property type="match status" value="1"/>
</dbReference>
<keyword evidence="4" id="KW-0472">Membrane</keyword>
<reference evidence="7 8" key="1">
    <citation type="submission" date="2020-08" db="EMBL/GenBank/DDBJ databases">
        <title>Genome public.</title>
        <authorList>
            <person name="Liu C."/>
            <person name="Sun Q."/>
        </authorList>
    </citation>
    <scope>NUCLEOTIDE SEQUENCE [LARGE SCALE GENOMIC DNA]</scope>
    <source>
        <strain evidence="7 8">NSJ-9</strain>
    </source>
</reference>
<dbReference type="PANTHER" id="PTHR32089">
    <property type="entry name" value="METHYL-ACCEPTING CHEMOTAXIS PROTEIN MCPB"/>
    <property type="match status" value="1"/>
</dbReference>
<dbReference type="Pfam" id="PF22673">
    <property type="entry name" value="MCP-like_PDC_1"/>
    <property type="match status" value="1"/>
</dbReference>
<dbReference type="InterPro" id="IPR004089">
    <property type="entry name" value="MCPsignal_dom"/>
</dbReference>
<keyword evidence="1 3" id="KW-0807">Transducer</keyword>
<proteinExistence type="inferred from homology"/>
<dbReference type="CDD" id="cd06225">
    <property type="entry name" value="HAMP"/>
    <property type="match status" value="1"/>
</dbReference>
<keyword evidence="4" id="KW-1133">Transmembrane helix</keyword>
<dbReference type="SUPFAM" id="SSF58104">
    <property type="entry name" value="Methyl-accepting chemotaxis protein (MCP) signaling domain"/>
    <property type="match status" value="1"/>
</dbReference>
<evidence type="ECO:0000256" key="1">
    <source>
        <dbReference type="ARBA" id="ARBA00023224"/>
    </source>
</evidence>
<feature type="domain" description="Methyl-accepting transducer" evidence="5">
    <location>
        <begin position="397"/>
        <end position="641"/>
    </location>
</feature>
<feature type="domain" description="HAMP" evidence="6">
    <location>
        <begin position="325"/>
        <end position="378"/>
    </location>
</feature>
<comment type="caution">
    <text evidence="7">The sequence shown here is derived from an EMBL/GenBank/DDBJ whole genome shotgun (WGS) entry which is preliminary data.</text>
</comment>
<dbReference type="InterPro" id="IPR003660">
    <property type="entry name" value="HAMP_dom"/>
</dbReference>
<dbReference type="Gene3D" id="1.10.8.500">
    <property type="entry name" value="HAMP domain in histidine kinase"/>
    <property type="match status" value="1"/>
</dbReference>
<evidence type="ECO:0000259" key="5">
    <source>
        <dbReference type="PROSITE" id="PS50111"/>
    </source>
</evidence>
<keyword evidence="4" id="KW-0812">Transmembrane</keyword>
<organism evidence="7 8">
    <name type="scientific">Roseburia lenta</name>
    <dbReference type="NCBI Taxonomy" id="2763061"/>
    <lineage>
        <taxon>Bacteria</taxon>
        <taxon>Bacillati</taxon>
        <taxon>Bacillota</taxon>
        <taxon>Clostridia</taxon>
        <taxon>Lachnospirales</taxon>
        <taxon>Lachnospiraceae</taxon>
        <taxon>Roseburia</taxon>
    </lineage>
</organism>
<dbReference type="SUPFAM" id="SSF103190">
    <property type="entry name" value="Sensory domain-like"/>
    <property type="match status" value="1"/>
</dbReference>
<protein>
    <submittedName>
        <fullName evidence="7">Methyl-accepting chemotaxis protein</fullName>
    </submittedName>
</protein>
<dbReference type="Gene3D" id="3.30.450.20">
    <property type="entry name" value="PAS domain"/>
    <property type="match status" value="2"/>
</dbReference>
<dbReference type="PANTHER" id="PTHR32089:SF112">
    <property type="entry name" value="LYSOZYME-LIKE PROTEIN-RELATED"/>
    <property type="match status" value="1"/>
</dbReference>
<dbReference type="RefSeq" id="WP_186853643.1">
    <property type="nucleotide sequence ID" value="NZ_JACOPG010000001.1"/>
</dbReference>
<dbReference type="InterPro" id="IPR029151">
    <property type="entry name" value="Sensor-like_sf"/>
</dbReference>
<sequence length="692" mass="74824">MKFKKIGTKMLVVILPVVILAMLLLTAVIGFSSRDIINDQIDSRMQEELSAQSGVMGEDLHTVSSMAQSISRVVATTYQTTSMDTYEKMLGELIQDNDMVSGSGLWFEPYAYQADAEYMGPYVYKDGDQLATTYDYSNAEYNYFAQEYYELAKASTEPVFTDPYYDETSDSIMSTCAMPILVNDQFIGCVTVDIQLDAITTLVDNIKVGDAGRGMLLTAEGVYIGGAAGDKIQNSVVITEDKDAPALAKAAEKILAGDSGETSYKGSDGQINLYYSRVDATGWILIITMPNSELTQPIMQLLAKLFGICIVALIVVALVIIFSVNSISKGLNRVKAFAGSLAEGDFTVDPIQVKTQDELGVMGGSLNAMYDSNKDVISNIAEHATDIDEASTKLRSATTELSENFAEIKKNIEEVNNAMMTTSAATEEVNASTEEVLSNVNLLTEETQNSTAMAQEIRGRAKEVGETSRKSFESASTLAKQFEERLAESIENAKVVSSIEEMANVISEIAEQINLLSLNASIEAARAGEAGKGFAVVASEIGSLATSTAEAVGQIQNTISQVQNAFDSLTNDAQNMLGFVVNDVTPDYSNFVEVAKQYGEDAASIERTAENISNMSDNIKQIMQEVTAAVQSIAEATQDTTEVSGNMTEKVVVVADHVDNVSEMAEKEDVIARELTGVVSRFKLEEKEDGEN</sequence>
<dbReference type="CDD" id="cd12913">
    <property type="entry name" value="PDC1_MCP_like"/>
    <property type="match status" value="1"/>
</dbReference>
<evidence type="ECO:0000313" key="7">
    <source>
        <dbReference type="EMBL" id="MBC5685262.1"/>
    </source>
</evidence>
<comment type="similarity">
    <text evidence="2">Belongs to the methyl-accepting chemotaxis (MCP) protein family.</text>
</comment>
<dbReference type="Pfam" id="PF00672">
    <property type="entry name" value="HAMP"/>
    <property type="match status" value="1"/>
</dbReference>
<dbReference type="Pfam" id="PF00015">
    <property type="entry name" value="MCPsignal"/>
    <property type="match status" value="1"/>
</dbReference>
<evidence type="ECO:0000259" key="6">
    <source>
        <dbReference type="PROSITE" id="PS50885"/>
    </source>
</evidence>
<dbReference type="Gene3D" id="1.10.287.950">
    <property type="entry name" value="Methyl-accepting chemotaxis protein"/>
    <property type="match status" value="1"/>
</dbReference>
<evidence type="ECO:0000256" key="3">
    <source>
        <dbReference type="PROSITE-ProRule" id="PRU00284"/>
    </source>
</evidence>
<dbReference type="SMART" id="SM00283">
    <property type="entry name" value="MA"/>
    <property type="match status" value="1"/>
</dbReference>
<dbReference type="EMBL" id="JACOPG010000001">
    <property type="protein sequence ID" value="MBC5685262.1"/>
    <property type="molecule type" value="Genomic_DNA"/>
</dbReference>
<evidence type="ECO:0000256" key="2">
    <source>
        <dbReference type="ARBA" id="ARBA00029447"/>
    </source>
</evidence>
<keyword evidence="8" id="KW-1185">Reference proteome</keyword>
<accession>A0ABR7GCU7</accession>
<evidence type="ECO:0000313" key="8">
    <source>
        <dbReference type="Proteomes" id="UP000643810"/>
    </source>
</evidence>
<gene>
    <name evidence="7" type="ORF">H8R94_01310</name>
</gene>
<evidence type="ECO:0000256" key="4">
    <source>
        <dbReference type="SAM" id="Phobius"/>
    </source>
</evidence>
<name>A0ABR7GCU7_9FIRM</name>